<sequence length="1354" mass="145500">MNRVLTAGLCLVATLAVFLKHQEPVSNKIQPKLSIEHQRLLDKISEGGEGEEKQDGYSRFAEFHQLLRTPDGKSGPEYEFNYKLKELEKSTARMANFRTLGTVLDWKSRGPGNIPGRTRALLVMPNDAAGNTWLAGSAGGGVWKTTDSGASWTNMTPDLPNLAVATLAVCATSPAIIYAGTGEGFGNLDGIGGAGIFKSTDGGVSWVQLASTVADNSFRVVNRIIVDPNNPNLVIACANTSTNTFNTATSGIFRSTDGGTTWTKVYTSDEPVQQVIAAPGDFSVQYAAVRAVGVLKSTDAGATWSATSSNLKSSGRIELAVSAKSHLKVAASVEGSLSGEAGADLFISEDGGTSWGYASEKDDNNFDFLEQGDYDNAIMFHPFLDNVVYVAGVNIFKFTIDSSAPSLIKSVEKFEKTGTSSFIDFTPFNGNNLPGLEIGDVAAEELVDVEIRFGPGINQLAARFTVNKQGAGVPAAQYLYKDYVEVPFQAWDVTNNRQLMVSFRDQQEDGEFTLIGSNTEGDGGTHSREYLFVHLLDYSTTVDAEIAKNGGHEHQMELNLWPVLASGGVWSPKNLPDSKLNITFSSISKLKKQVTIVADGYGEHTEFSGGSVVNPTSSIHVDHHSLTAGSISTSDSTFRIISSNDGGVYHSAINKDPGTANGDWTFSGTGMVTGQFYGVDKRPGVDQYIGGLQDNSTNISQEGTSPGGNASYTRVIGGDGFDAVWNYGNAAQVIGSAQFNAFFKSSSFGAPGSWTPAISGLPQDDTETDFPFFSRLGNAKSVPEVLFCVGVNGVYRSTDFGDKWVPSQMDADWSYRGSFTNVEVSQANSMIVWAGGAMSSAQTLQVSTDRGKTFKKVNNYTGNAQLKGVITGIATHPAEDSTAYVLFSYAGLPKVVRTTDLGQTWQDLSGFESSANGVAGFPDVAVYSLLVLPNDPSVIWAGTEIGIFESADDGQSWIRLAGLPAVSVWEMKVVDAQVVIATHGRGIYTAQLSNVPEVTMAPFIQSLGVKPSGLVNLEAQLRSPYDSTQVLVNSQVIKTLGPSTGGATSIDFFIDGETEIEVALRSFKSGKEYVSISKSAVSDLRAPSLSYSNTFDDPLAANDFTGNGFSVVTPVGFLSSAIHSRHSYDEDTTYIYKLLTPIVINAENPTFKYRDIAIIETGETGTVFGDDEFYDFVVVEGSVDGVDWKPIEDGYDASYNAAWLTTYSSEGKGNEGLYVQHTADLLDTFNAGDTVIFRFRLFSDQLSNAWGWSIDDLKIQTESNNTLTSTVDGLDSWSLYPNPAGNFVTLGHPDRDRGMLGITILNMGGQKMLQKDVNVISKSTEVNLTTLEPGIYMLIANFPDGEKKFRLLKD</sequence>
<dbReference type="Proteomes" id="UP001302349">
    <property type="component" value="Chromosome"/>
</dbReference>
<dbReference type="InterPro" id="IPR036278">
    <property type="entry name" value="Sialidase_sf"/>
</dbReference>
<dbReference type="InterPro" id="IPR015943">
    <property type="entry name" value="WD40/YVTN_repeat-like_dom_sf"/>
</dbReference>
<evidence type="ECO:0000313" key="3">
    <source>
        <dbReference type="Proteomes" id="UP001302349"/>
    </source>
</evidence>
<accession>A0ABZ0IM90</accession>
<dbReference type="PANTHER" id="PTHR43739:SF5">
    <property type="entry name" value="EXO-ALPHA-SIALIDASE"/>
    <property type="match status" value="1"/>
</dbReference>
<dbReference type="InterPro" id="IPR052025">
    <property type="entry name" value="Xyloglucanase_GH74"/>
</dbReference>
<dbReference type="Gene3D" id="2.130.10.10">
    <property type="entry name" value="YVTN repeat-like/Quinoprotein amine dehydrogenase"/>
    <property type="match status" value="4"/>
</dbReference>
<dbReference type="PANTHER" id="PTHR43739">
    <property type="entry name" value="XYLOGLUCANASE (EUROFUNG)"/>
    <property type="match status" value="1"/>
</dbReference>
<evidence type="ECO:0000313" key="2">
    <source>
        <dbReference type="EMBL" id="WOK05435.1"/>
    </source>
</evidence>
<dbReference type="Pfam" id="PF18962">
    <property type="entry name" value="Por_Secre_tail"/>
    <property type="match status" value="1"/>
</dbReference>
<evidence type="ECO:0000259" key="1">
    <source>
        <dbReference type="Pfam" id="PF18962"/>
    </source>
</evidence>
<dbReference type="EMBL" id="CP136051">
    <property type="protein sequence ID" value="WOK05435.1"/>
    <property type="molecule type" value="Genomic_DNA"/>
</dbReference>
<reference evidence="2 3" key="1">
    <citation type="journal article" date="2023" name="Microbiol. Resour. Announc.">
        <title>Complete Genome Sequence of Imperialibacter roseus strain P4T.</title>
        <authorList>
            <person name="Tizabi D.R."/>
            <person name="Bachvaroff T."/>
            <person name="Hill R.T."/>
        </authorList>
    </citation>
    <scope>NUCLEOTIDE SEQUENCE [LARGE SCALE GENOMIC DNA]</scope>
    <source>
        <strain evidence="2 3">P4T</strain>
    </source>
</reference>
<name>A0ABZ0IM90_9BACT</name>
<dbReference type="SUPFAM" id="SSF110296">
    <property type="entry name" value="Oligoxyloglucan reducing end-specific cellobiohydrolase"/>
    <property type="match status" value="1"/>
</dbReference>
<gene>
    <name evidence="2" type="ORF">RT717_20380</name>
</gene>
<feature type="domain" description="Secretion system C-terminal sorting" evidence="1">
    <location>
        <begin position="1279"/>
        <end position="1341"/>
    </location>
</feature>
<dbReference type="SUPFAM" id="SSF50939">
    <property type="entry name" value="Sialidases"/>
    <property type="match status" value="1"/>
</dbReference>
<dbReference type="CDD" id="cd15482">
    <property type="entry name" value="Sialidase_non-viral"/>
    <property type="match status" value="1"/>
</dbReference>
<dbReference type="RefSeq" id="WP_317488195.1">
    <property type="nucleotide sequence ID" value="NZ_CP136051.1"/>
</dbReference>
<dbReference type="NCBIfam" id="TIGR04183">
    <property type="entry name" value="Por_Secre_tail"/>
    <property type="match status" value="1"/>
</dbReference>
<dbReference type="InterPro" id="IPR026444">
    <property type="entry name" value="Secre_tail"/>
</dbReference>
<protein>
    <submittedName>
        <fullName evidence="2">T9SS type A sorting domain-containing protein</fullName>
    </submittedName>
</protein>
<keyword evidence="3" id="KW-1185">Reference proteome</keyword>
<proteinExistence type="predicted"/>
<organism evidence="2 3">
    <name type="scientific">Imperialibacter roseus</name>
    <dbReference type="NCBI Taxonomy" id="1324217"/>
    <lineage>
        <taxon>Bacteria</taxon>
        <taxon>Pseudomonadati</taxon>
        <taxon>Bacteroidota</taxon>
        <taxon>Cytophagia</taxon>
        <taxon>Cytophagales</taxon>
        <taxon>Flammeovirgaceae</taxon>
        <taxon>Imperialibacter</taxon>
    </lineage>
</organism>